<sequence>MSWFRIQLLKTPKYVCQRLLNTHAKLSPLADAFNYCHLNAENELLNKTTGLFTQPSLISPHGFQSLVSSTMKECHILLNEAISETRVRKMVQILDDISDSLCRVADLSDCMRMLHPGEAYRYSAQKACQSIGQLVEELNTNSELYNASIRACRSPPINKLSPDLHMDNVDKRVLDLFVADFELSGVQLQDPSRHQQFVRAASLALNYGAEFIEACHSPVSFPSKFIPNRQSNSIELIHPLTDHPDSAVRLATYQAYYAPIEGQEKRLEQLLSARHEMAQAAGFKNYAKRSTLHSLAETPENIEEFLQHVCQKLHPIATEVVREQFLPIVKSCYQKMTDNKQNQYDTNVIRPSDLPYVLGAKRNAIYSNHLADYFSLGACMEGVSQLANCLFGLRLEVVPVESGETWHPSVVKVNIYSSNEKHSTELIGTVYCDLLDRPGKPAQDCHYTIRGGRCVFNDSNTPSYQSPIITLQLTISPSQSKSVPPLLSLGQVENLFHEWGHALHSMLARTRYQHVTGTRCSTDLAEIPSTLFEHFALDSRVTLEYARHWRTGRRPDPTEMKILEQLFIARGLGQSVEVSQQATYAILDQSLHSGPPEDILLPCARLTQDSMDGLWPASTQLLSDIQCKVGLSDWLNCSPGHICAWPHRFTHLVNYGGRYYAYLMARAGADLIWRRYFSKDPWNSSSGQVYVEKLLSRGGEYPAANMLSDLLALNQSDSSRHHSDVNSATTNTNDNNHLVLSPVKLAEGLTDQIEEIETTSASVLNRIQSPSLFRPEIYS</sequence>
<evidence type="ECO:0000256" key="8">
    <source>
        <dbReference type="ARBA" id="ARBA00023049"/>
    </source>
</evidence>
<comment type="subcellular location">
    <subcellularLocation>
        <location evidence="1">Mitochondrion</location>
    </subcellularLocation>
</comment>
<name>A0AA85JFC9_TRIRE</name>
<dbReference type="GO" id="GO:0004222">
    <property type="term" value="F:metalloendopeptidase activity"/>
    <property type="evidence" value="ECO:0007669"/>
    <property type="project" value="InterPro"/>
</dbReference>
<keyword evidence="4 10" id="KW-0479">Metal-binding</keyword>
<keyword evidence="8 10" id="KW-0482">Metalloprotease</keyword>
<keyword evidence="7" id="KW-0809">Transit peptide</keyword>
<dbReference type="InterPro" id="IPR033851">
    <property type="entry name" value="M3A_MIP"/>
</dbReference>
<dbReference type="GO" id="GO:0005739">
    <property type="term" value="C:mitochondrion"/>
    <property type="evidence" value="ECO:0007669"/>
    <property type="project" value="UniProtKB-SubCell"/>
</dbReference>
<reference evidence="13 14" key="2">
    <citation type="submission" date="2023-11" db="UniProtKB">
        <authorList>
            <consortium name="WormBaseParasite"/>
        </authorList>
    </citation>
    <scope>IDENTIFICATION</scope>
</reference>
<dbReference type="Proteomes" id="UP000050795">
    <property type="component" value="Unassembled WGS sequence"/>
</dbReference>
<keyword evidence="9" id="KW-0496">Mitochondrion</keyword>
<accession>A0AA85JFC9</accession>
<dbReference type="PANTHER" id="PTHR11804:SF79">
    <property type="entry name" value="MITOCHONDRIAL INTERMEDIATE PEPTIDASE"/>
    <property type="match status" value="1"/>
</dbReference>
<evidence type="ECO:0000256" key="6">
    <source>
        <dbReference type="ARBA" id="ARBA00022833"/>
    </source>
</evidence>
<evidence type="ECO:0000256" key="4">
    <source>
        <dbReference type="ARBA" id="ARBA00022723"/>
    </source>
</evidence>
<dbReference type="CDD" id="cd06457">
    <property type="entry name" value="M3A_MIP"/>
    <property type="match status" value="1"/>
</dbReference>
<evidence type="ECO:0000313" key="12">
    <source>
        <dbReference type="Proteomes" id="UP000050795"/>
    </source>
</evidence>
<proteinExistence type="inferred from homology"/>
<reference evidence="12" key="1">
    <citation type="submission" date="2022-06" db="EMBL/GenBank/DDBJ databases">
        <authorList>
            <person name="Berger JAMES D."/>
            <person name="Berger JAMES D."/>
        </authorList>
    </citation>
    <scope>NUCLEOTIDE SEQUENCE [LARGE SCALE GENOMIC DNA]</scope>
</reference>
<evidence type="ECO:0000313" key="13">
    <source>
        <dbReference type="WBParaSite" id="TREG1_26790.10"/>
    </source>
</evidence>
<keyword evidence="12" id="KW-1185">Reference proteome</keyword>
<comment type="similarity">
    <text evidence="2 10">Belongs to the peptidase M3 family.</text>
</comment>
<evidence type="ECO:0000256" key="5">
    <source>
        <dbReference type="ARBA" id="ARBA00022801"/>
    </source>
</evidence>
<evidence type="ECO:0000256" key="9">
    <source>
        <dbReference type="ARBA" id="ARBA00023128"/>
    </source>
</evidence>
<dbReference type="SUPFAM" id="SSF55486">
    <property type="entry name" value="Metalloproteases ('zincins'), catalytic domain"/>
    <property type="match status" value="1"/>
</dbReference>
<evidence type="ECO:0000256" key="3">
    <source>
        <dbReference type="ARBA" id="ARBA00022670"/>
    </source>
</evidence>
<dbReference type="InterPro" id="IPR024077">
    <property type="entry name" value="Neurolysin/TOP_dom2"/>
</dbReference>
<feature type="domain" description="Peptidase M3A/M3B catalytic" evidence="11">
    <location>
        <begin position="240"/>
        <end position="715"/>
    </location>
</feature>
<evidence type="ECO:0000259" key="11">
    <source>
        <dbReference type="Pfam" id="PF01432"/>
    </source>
</evidence>
<dbReference type="InterPro" id="IPR024079">
    <property type="entry name" value="MetalloPept_cat_dom_sf"/>
</dbReference>
<evidence type="ECO:0000256" key="7">
    <source>
        <dbReference type="ARBA" id="ARBA00022946"/>
    </source>
</evidence>
<dbReference type="WBParaSite" id="TREG1_26790.10">
    <property type="protein sequence ID" value="TREG1_26790.10"/>
    <property type="gene ID" value="TREG1_26790"/>
</dbReference>
<evidence type="ECO:0000256" key="1">
    <source>
        <dbReference type="ARBA" id="ARBA00004173"/>
    </source>
</evidence>
<dbReference type="InterPro" id="IPR001567">
    <property type="entry name" value="Pept_M3A_M3B_dom"/>
</dbReference>
<dbReference type="GO" id="GO:0006518">
    <property type="term" value="P:peptide metabolic process"/>
    <property type="evidence" value="ECO:0007669"/>
    <property type="project" value="TreeGrafter"/>
</dbReference>
<dbReference type="AlphaFoldDB" id="A0AA85JFC9"/>
<dbReference type="InterPro" id="IPR045090">
    <property type="entry name" value="Pept_M3A_M3B"/>
</dbReference>
<dbReference type="Gene3D" id="1.10.1370.10">
    <property type="entry name" value="Neurolysin, domain 3"/>
    <property type="match status" value="1"/>
</dbReference>
<dbReference type="WBParaSite" id="TREG1_26790.9">
    <property type="protein sequence ID" value="TREG1_26790.9"/>
    <property type="gene ID" value="TREG1_26790"/>
</dbReference>
<keyword evidence="6 10" id="KW-0862">Zinc</keyword>
<dbReference type="Pfam" id="PF01432">
    <property type="entry name" value="Peptidase_M3"/>
    <property type="match status" value="1"/>
</dbReference>
<dbReference type="GO" id="GO:0046872">
    <property type="term" value="F:metal ion binding"/>
    <property type="evidence" value="ECO:0007669"/>
    <property type="project" value="UniProtKB-UniRule"/>
</dbReference>
<evidence type="ECO:0000313" key="14">
    <source>
        <dbReference type="WBParaSite" id="TREG1_26790.9"/>
    </source>
</evidence>
<comment type="cofactor">
    <cofactor evidence="10">
        <name>Zn(2+)</name>
        <dbReference type="ChEBI" id="CHEBI:29105"/>
    </cofactor>
    <text evidence="10">Binds 1 zinc ion.</text>
</comment>
<dbReference type="GO" id="GO:0006627">
    <property type="term" value="P:protein processing involved in protein targeting to mitochondrion"/>
    <property type="evidence" value="ECO:0007669"/>
    <property type="project" value="TreeGrafter"/>
</dbReference>
<dbReference type="PANTHER" id="PTHR11804">
    <property type="entry name" value="PROTEASE M3 THIMET OLIGOPEPTIDASE-RELATED"/>
    <property type="match status" value="1"/>
</dbReference>
<dbReference type="Gene3D" id="3.40.390.10">
    <property type="entry name" value="Collagenase (Catalytic Domain)"/>
    <property type="match status" value="1"/>
</dbReference>
<organism evidence="12 14">
    <name type="scientific">Trichobilharzia regenti</name>
    <name type="common">Nasal bird schistosome</name>
    <dbReference type="NCBI Taxonomy" id="157069"/>
    <lineage>
        <taxon>Eukaryota</taxon>
        <taxon>Metazoa</taxon>
        <taxon>Spiralia</taxon>
        <taxon>Lophotrochozoa</taxon>
        <taxon>Platyhelminthes</taxon>
        <taxon>Trematoda</taxon>
        <taxon>Digenea</taxon>
        <taxon>Strigeidida</taxon>
        <taxon>Schistosomatoidea</taxon>
        <taxon>Schistosomatidae</taxon>
        <taxon>Trichobilharzia</taxon>
    </lineage>
</organism>
<protein>
    <recommendedName>
        <fullName evidence="11">Peptidase M3A/M3B catalytic domain-containing protein</fullName>
    </recommendedName>
</protein>
<keyword evidence="3 10" id="KW-0645">Protease</keyword>
<evidence type="ECO:0000256" key="2">
    <source>
        <dbReference type="ARBA" id="ARBA00006040"/>
    </source>
</evidence>
<evidence type="ECO:0000256" key="10">
    <source>
        <dbReference type="RuleBase" id="RU003435"/>
    </source>
</evidence>
<keyword evidence="5 10" id="KW-0378">Hydrolase</keyword>